<dbReference type="InterPro" id="IPR010343">
    <property type="entry name" value="ArAE_1"/>
</dbReference>
<dbReference type="SUPFAM" id="SSF103473">
    <property type="entry name" value="MFS general substrate transporter"/>
    <property type="match status" value="1"/>
</dbReference>
<keyword evidence="2" id="KW-1003">Cell membrane</keyword>
<evidence type="ECO:0008006" key="10">
    <source>
        <dbReference type="Google" id="ProtNLM"/>
    </source>
</evidence>
<accession>A0A9D5U9F7</accession>
<organism evidence="8 9">
    <name type="scientific">Oerskovia douganii</name>
    <dbReference type="NCBI Taxonomy" id="2762210"/>
    <lineage>
        <taxon>Bacteria</taxon>
        <taxon>Bacillati</taxon>
        <taxon>Actinomycetota</taxon>
        <taxon>Actinomycetes</taxon>
        <taxon>Micrococcales</taxon>
        <taxon>Cellulomonadaceae</taxon>
        <taxon>Oerskovia</taxon>
    </lineage>
</organism>
<feature type="transmembrane region" description="Helical" evidence="7">
    <location>
        <begin position="82"/>
        <end position="103"/>
    </location>
</feature>
<gene>
    <name evidence="8" type="ORF">H9623_00320</name>
</gene>
<name>A0A9D5U9F7_9CELL</name>
<dbReference type="Pfam" id="PF06081">
    <property type="entry name" value="ArAE_1"/>
    <property type="match status" value="1"/>
</dbReference>
<comment type="caution">
    <text evidence="8">The sequence shown here is derived from an EMBL/GenBank/DDBJ whole genome shotgun (WGS) entry which is preliminary data.</text>
</comment>
<keyword evidence="5 7" id="KW-0472">Membrane</keyword>
<feature type="compositionally biased region" description="Basic and acidic residues" evidence="6">
    <location>
        <begin position="246"/>
        <end position="258"/>
    </location>
</feature>
<feature type="transmembrane region" description="Helical" evidence="7">
    <location>
        <begin position="154"/>
        <end position="172"/>
    </location>
</feature>
<evidence type="ECO:0000256" key="7">
    <source>
        <dbReference type="SAM" id="Phobius"/>
    </source>
</evidence>
<dbReference type="AlphaFoldDB" id="A0A9D5U9F7"/>
<feature type="region of interest" description="Disordered" evidence="6">
    <location>
        <begin position="230"/>
        <end position="261"/>
    </location>
</feature>
<dbReference type="EMBL" id="JACSPN010000001">
    <property type="protein sequence ID" value="MBE7698751.1"/>
    <property type="molecule type" value="Genomic_DNA"/>
</dbReference>
<dbReference type="RefSeq" id="WP_193718102.1">
    <property type="nucleotide sequence ID" value="NZ_JACSPN010000001.1"/>
</dbReference>
<feature type="compositionally biased region" description="Basic and acidic residues" evidence="6">
    <location>
        <begin position="230"/>
        <end position="239"/>
    </location>
</feature>
<evidence type="ECO:0000256" key="5">
    <source>
        <dbReference type="ARBA" id="ARBA00023136"/>
    </source>
</evidence>
<reference evidence="8 9" key="1">
    <citation type="submission" date="2020-08" db="EMBL/GenBank/DDBJ databases">
        <title>A Genomic Blueprint of the Chicken Gut Microbiome.</title>
        <authorList>
            <person name="Gilroy R."/>
            <person name="Ravi A."/>
            <person name="Getino M."/>
            <person name="Pursley I."/>
            <person name="Horton D.L."/>
            <person name="Alikhan N.-F."/>
            <person name="Baker D."/>
            <person name="Gharbi K."/>
            <person name="Hall N."/>
            <person name="Watson M."/>
            <person name="Adriaenssens E.M."/>
            <person name="Foster-Nyarko E."/>
            <person name="Jarju S."/>
            <person name="Secka A."/>
            <person name="Antonio M."/>
            <person name="Oren A."/>
            <person name="Chaudhuri R."/>
            <person name="La Ragione R.M."/>
            <person name="Hildebrand F."/>
            <person name="Pallen M.J."/>
        </authorList>
    </citation>
    <scope>NUCLEOTIDE SEQUENCE [LARGE SCALE GENOMIC DNA]</scope>
    <source>
        <strain evidence="8 9">Sa1BUA8</strain>
    </source>
</reference>
<evidence type="ECO:0000256" key="3">
    <source>
        <dbReference type="ARBA" id="ARBA00022692"/>
    </source>
</evidence>
<feature type="transmembrane region" description="Helical" evidence="7">
    <location>
        <begin position="58"/>
        <end position="75"/>
    </location>
</feature>
<comment type="subcellular location">
    <subcellularLocation>
        <location evidence="1">Cell membrane</location>
        <topology evidence="1">Multi-pass membrane protein</topology>
    </subcellularLocation>
</comment>
<evidence type="ECO:0000313" key="8">
    <source>
        <dbReference type="EMBL" id="MBE7698751.1"/>
    </source>
</evidence>
<evidence type="ECO:0000256" key="2">
    <source>
        <dbReference type="ARBA" id="ARBA00022475"/>
    </source>
</evidence>
<sequence>MTTPSPTDRPVPRPRRLAAEAMRQWRLHPRWGMALRGAVAAGIAWVVGIAMPEPFSDYPYYAPLGAVVATTSTVARSVRDSFQAVGAILVGVVIARAADFLLAPSALSIAIVVALATLAAGWVALGEMGSWAVTSALFVLIVGNTDKIGYMGAYAGLVVVGALIGILINLLFPPLPLVATDVALERLKNALADQLDHLADGLDRDVAPTHEEWDERRLLLGPVVDRSRQSADQAREAARANRRARRYADATRAQREQSEALSTMSGVVTDLTRLITSWETQDRDDLAFGEPLRPLVRDALWELAEAVRSSAAGRVDQDGLERLHEKTEGLRRAVRDARSTSEEDFFVAGATVLSLRRAADAFDAS</sequence>
<keyword evidence="4 7" id="KW-1133">Transmembrane helix</keyword>
<feature type="transmembrane region" description="Helical" evidence="7">
    <location>
        <begin position="33"/>
        <end position="52"/>
    </location>
</feature>
<dbReference type="GO" id="GO:0005886">
    <property type="term" value="C:plasma membrane"/>
    <property type="evidence" value="ECO:0007669"/>
    <property type="project" value="UniProtKB-SubCell"/>
</dbReference>
<evidence type="ECO:0000256" key="6">
    <source>
        <dbReference type="SAM" id="MobiDB-lite"/>
    </source>
</evidence>
<protein>
    <recommendedName>
        <fullName evidence="10">FUSC family protein</fullName>
    </recommendedName>
</protein>
<proteinExistence type="predicted"/>
<evidence type="ECO:0000256" key="1">
    <source>
        <dbReference type="ARBA" id="ARBA00004651"/>
    </source>
</evidence>
<keyword evidence="9" id="KW-1185">Reference proteome</keyword>
<dbReference type="Proteomes" id="UP000822993">
    <property type="component" value="Unassembled WGS sequence"/>
</dbReference>
<evidence type="ECO:0000256" key="4">
    <source>
        <dbReference type="ARBA" id="ARBA00022989"/>
    </source>
</evidence>
<feature type="transmembrane region" description="Helical" evidence="7">
    <location>
        <begin position="109"/>
        <end position="142"/>
    </location>
</feature>
<dbReference type="InterPro" id="IPR036259">
    <property type="entry name" value="MFS_trans_sf"/>
</dbReference>
<evidence type="ECO:0000313" key="9">
    <source>
        <dbReference type="Proteomes" id="UP000822993"/>
    </source>
</evidence>
<keyword evidence="3 7" id="KW-0812">Transmembrane</keyword>